<dbReference type="GO" id="GO:0004803">
    <property type="term" value="F:transposase activity"/>
    <property type="evidence" value="ECO:0007669"/>
    <property type="project" value="InterPro"/>
</dbReference>
<dbReference type="AlphaFoldDB" id="A0A2N4U0Z5"/>
<evidence type="ECO:0000313" key="2">
    <source>
        <dbReference type="EMBL" id="PLC48689.1"/>
    </source>
</evidence>
<dbReference type="EMBL" id="PDNW01000017">
    <property type="protein sequence ID" value="PLC48689.1"/>
    <property type="molecule type" value="Genomic_DNA"/>
</dbReference>
<dbReference type="InterPro" id="IPR003346">
    <property type="entry name" value="Transposase_20"/>
</dbReference>
<proteinExistence type="predicted"/>
<comment type="caution">
    <text evidence="2">The sequence shown here is derived from an EMBL/GenBank/DDBJ whole genome shotgun (WGS) entry which is preliminary data.</text>
</comment>
<dbReference type="Proteomes" id="UP000234190">
    <property type="component" value="Unassembled WGS sequence"/>
</dbReference>
<protein>
    <recommendedName>
        <fullName evidence="1">Transposase IS116/IS110/IS902 C-terminal domain-containing protein</fullName>
    </recommendedName>
</protein>
<dbReference type="PANTHER" id="PTHR33055">
    <property type="entry name" value="TRANSPOSASE FOR INSERTION SEQUENCE ELEMENT IS1111A"/>
    <property type="match status" value="1"/>
</dbReference>
<evidence type="ECO:0000313" key="3">
    <source>
        <dbReference type="Proteomes" id="UP000234190"/>
    </source>
</evidence>
<gene>
    <name evidence="2" type="ORF">CR159_17055</name>
</gene>
<sequence length="259" mass="29884">MGMMDRLHYITLYFPEMEHYFNSSRSEWFCRFLLKFPTPASITRYRCQTFVKRAWDVVGRKVSKQSKLEEIYALAHQSVGLPVALDSVAVQTFKLQITRFLELTQLRKKLEQQADSFLSSRSDYHRLRSIPGIGPIIALIILAESGDLTRFSHYRQFLAFCGFNLSAQQSGSKRGAYRLSKRGNSRLRYAFWLAATVAINMKENAFRQKFVRYVQRDPTDADLCRKARVAVAAKMARVAHAVVKQNVNYIGFYEVSHGT</sequence>
<feature type="domain" description="Transposase IS116/IS110/IS902 C-terminal" evidence="1">
    <location>
        <begin position="125"/>
        <end position="208"/>
    </location>
</feature>
<evidence type="ECO:0000259" key="1">
    <source>
        <dbReference type="Pfam" id="PF02371"/>
    </source>
</evidence>
<dbReference type="GO" id="GO:0003677">
    <property type="term" value="F:DNA binding"/>
    <property type="evidence" value="ECO:0007669"/>
    <property type="project" value="InterPro"/>
</dbReference>
<dbReference type="InterPro" id="IPR047650">
    <property type="entry name" value="Transpos_IS110"/>
</dbReference>
<reference evidence="2 3" key="1">
    <citation type="submission" date="2017-10" db="EMBL/GenBank/DDBJ databases">
        <title>Two draft genome sequences of Pusillimonas sp. strains isolated from a nitrate- and radionuclide-contaminated groundwater in Russia.</title>
        <authorList>
            <person name="Grouzdev D.S."/>
            <person name="Tourova T.P."/>
            <person name="Goeva M.A."/>
            <person name="Babich T.L."/>
            <person name="Sokolova D.S."/>
            <person name="Abdullin R."/>
            <person name="Poltaraus A.B."/>
            <person name="Toshchakov S.V."/>
            <person name="Nazina T.N."/>
        </authorList>
    </citation>
    <scope>NUCLEOTIDE SEQUENCE [LARGE SCALE GENOMIC DNA]</scope>
    <source>
        <strain evidence="2 3">JR1/69-3-13</strain>
    </source>
</reference>
<name>A0A2N4U0Z5_9BURK</name>
<keyword evidence="3" id="KW-1185">Reference proteome</keyword>
<accession>A0A2N4U0Z5</accession>
<dbReference type="Pfam" id="PF02371">
    <property type="entry name" value="Transposase_20"/>
    <property type="match status" value="1"/>
</dbReference>
<dbReference type="PANTHER" id="PTHR33055:SF15">
    <property type="entry name" value="TRANSPOSASE-RELATED"/>
    <property type="match status" value="1"/>
</dbReference>
<organism evidence="2 3">
    <name type="scientific">Pollutimonas subterranea</name>
    <dbReference type="NCBI Taxonomy" id="2045210"/>
    <lineage>
        <taxon>Bacteria</taxon>
        <taxon>Pseudomonadati</taxon>
        <taxon>Pseudomonadota</taxon>
        <taxon>Betaproteobacteria</taxon>
        <taxon>Burkholderiales</taxon>
        <taxon>Alcaligenaceae</taxon>
        <taxon>Pollutimonas</taxon>
    </lineage>
</organism>
<dbReference type="GO" id="GO:0006313">
    <property type="term" value="P:DNA transposition"/>
    <property type="evidence" value="ECO:0007669"/>
    <property type="project" value="InterPro"/>
</dbReference>